<proteinExistence type="predicted"/>
<dbReference type="KEGG" id="nga:Ngar_c18590"/>
<dbReference type="RefSeq" id="WP_015019328.1">
    <property type="nucleotide sequence ID" value="NC_018719.1"/>
</dbReference>
<evidence type="ECO:0000313" key="1">
    <source>
        <dbReference type="EMBL" id="AFU58791.1"/>
    </source>
</evidence>
<sequence>MPFKEIYCSDCKTVLARYSTKYFTDADINELVHLHYSAHIKDGHSMETRLAE</sequence>
<protein>
    <submittedName>
        <fullName evidence="1">Uncharacterized protein</fullName>
    </submittedName>
</protein>
<accession>K0IBX1</accession>
<dbReference type="HOGENOM" id="CLU_208209_0_0_2"/>
<dbReference type="Proteomes" id="UP000008037">
    <property type="component" value="Chromosome"/>
</dbReference>
<dbReference type="EMBL" id="CP002408">
    <property type="protein sequence ID" value="AFU58791.1"/>
    <property type="molecule type" value="Genomic_DNA"/>
</dbReference>
<organism evidence="1 2">
    <name type="scientific">Nitrososphaera gargensis (strain Ga9.2)</name>
    <dbReference type="NCBI Taxonomy" id="1237085"/>
    <lineage>
        <taxon>Archaea</taxon>
        <taxon>Nitrososphaerota</taxon>
        <taxon>Nitrososphaeria</taxon>
        <taxon>Nitrososphaerales</taxon>
        <taxon>Nitrososphaeraceae</taxon>
        <taxon>Nitrososphaera</taxon>
    </lineage>
</organism>
<gene>
    <name evidence="1" type="ordered locus">Ngar_c18590</name>
</gene>
<evidence type="ECO:0000313" key="2">
    <source>
        <dbReference type="Proteomes" id="UP000008037"/>
    </source>
</evidence>
<reference evidence="1 2" key="1">
    <citation type="journal article" date="2012" name="Environ. Microbiol.">
        <title>The genome of the ammonia-oxidizing Candidatus Nitrososphaera gargensis: insights into metabolic versatility and environmental adaptations.</title>
        <authorList>
            <person name="Spang A."/>
            <person name="Poehlein A."/>
            <person name="Offre P."/>
            <person name="Zumbragel S."/>
            <person name="Haider S."/>
            <person name="Rychlik N."/>
            <person name="Nowka B."/>
            <person name="Schmeisser C."/>
            <person name="Lebedeva E.V."/>
            <person name="Rattei T."/>
            <person name="Bohm C."/>
            <person name="Schmid M."/>
            <person name="Galushko A."/>
            <person name="Hatzenpichler R."/>
            <person name="Weinmaier T."/>
            <person name="Daniel R."/>
            <person name="Schleper C."/>
            <person name="Spieck E."/>
            <person name="Streit W."/>
            <person name="Wagner M."/>
        </authorList>
    </citation>
    <scope>NUCLEOTIDE SEQUENCE [LARGE SCALE GENOMIC DNA]</scope>
    <source>
        <strain evidence="2">Ga9.2</strain>
    </source>
</reference>
<dbReference type="BioCyc" id="CNIT1237085:G1324-1857-MONOMER"/>
<dbReference type="GeneID" id="58787714"/>
<dbReference type="STRING" id="1237085.Ngar_c18590"/>
<dbReference type="InParanoid" id="K0IBX1"/>
<keyword evidence="2" id="KW-1185">Reference proteome</keyword>
<name>K0IBX1_NITGG</name>
<dbReference type="OrthoDB" id="8718at2157"/>
<dbReference type="AlphaFoldDB" id="K0IBX1"/>